<dbReference type="GO" id="GO:0003964">
    <property type="term" value="F:RNA-directed DNA polymerase activity"/>
    <property type="evidence" value="ECO:0007669"/>
    <property type="project" value="UniProtKB-KW"/>
</dbReference>
<dbReference type="GO" id="GO:0004519">
    <property type="term" value="F:endonuclease activity"/>
    <property type="evidence" value="ECO:0007669"/>
    <property type="project" value="UniProtKB-KW"/>
</dbReference>
<comment type="caution">
    <text evidence="8">The sequence shown here is derived from an EMBL/GenBank/DDBJ whole genome shotgun (WGS) entry which is preliminary data.</text>
</comment>
<evidence type="ECO:0000256" key="5">
    <source>
        <dbReference type="ARBA" id="ARBA00022801"/>
    </source>
</evidence>
<dbReference type="EMBL" id="CARXXK010000002">
    <property type="protein sequence ID" value="CAI6355871.1"/>
    <property type="molecule type" value="Genomic_DNA"/>
</dbReference>
<dbReference type="GO" id="GO:0006508">
    <property type="term" value="P:proteolysis"/>
    <property type="evidence" value="ECO:0007669"/>
    <property type="project" value="InterPro"/>
</dbReference>
<dbReference type="InterPro" id="IPR012337">
    <property type="entry name" value="RNaseH-like_sf"/>
</dbReference>
<proteinExistence type="predicted"/>
<keyword evidence="3" id="KW-0540">Nuclease</keyword>
<dbReference type="PANTHER" id="PTHR47331">
    <property type="entry name" value="PHD-TYPE DOMAIN-CONTAINING PROTEIN"/>
    <property type="match status" value="1"/>
</dbReference>
<dbReference type="InterPro" id="IPR040676">
    <property type="entry name" value="DUF5641"/>
</dbReference>
<organism evidence="8 9">
    <name type="scientific">Macrosiphum euphorbiae</name>
    <name type="common">potato aphid</name>
    <dbReference type="NCBI Taxonomy" id="13131"/>
    <lineage>
        <taxon>Eukaryota</taxon>
        <taxon>Metazoa</taxon>
        <taxon>Ecdysozoa</taxon>
        <taxon>Arthropoda</taxon>
        <taxon>Hexapoda</taxon>
        <taxon>Insecta</taxon>
        <taxon>Pterygota</taxon>
        <taxon>Neoptera</taxon>
        <taxon>Paraneoptera</taxon>
        <taxon>Hemiptera</taxon>
        <taxon>Sternorrhyncha</taxon>
        <taxon>Aphidomorpha</taxon>
        <taxon>Aphidoidea</taxon>
        <taxon>Aphididae</taxon>
        <taxon>Macrosiphini</taxon>
        <taxon>Macrosiphum</taxon>
    </lineage>
</organism>
<dbReference type="SUPFAM" id="SSF56672">
    <property type="entry name" value="DNA/RNA polymerases"/>
    <property type="match status" value="1"/>
</dbReference>
<dbReference type="InterPro" id="IPR008042">
    <property type="entry name" value="Retrotrans_Pao"/>
</dbReference>
<gene>
    <name evidence="8" type="ORF">MEUPH1_LOCUS11678</name>
</gene>
<dbReference type="PROSITE" id="PS00141">
    <property type="entry name" value="ASP_PROTEASE"/>
    <property type="match status" value="1"/>
</dbReference>
<evidence type="ECO:0000313" key="8">
    <source>
        <dbReference type="EMBL" id="CAI6355871.1"/>
    </source>
</evidence>
<dbReference type="Gene3D" id="3.30.420.10">
    <property type="entry name" value="Ribonuclease H-like superfamily/Ribonuclease H"/>
    <property type="match status" value="1"/>
</dbReference>
<evidence type="ECO:0000259" key="7">
    <source>
        <dbReference type="PROSITE" id="PS50994"/>
    </source>
</evidence>
<name>A0AAV0WK26_9HEMI</name>
<keyword evidence="4" id="KW-0255">Endonuclease</keyword>
<dbReference type="InterPro" id="IPR043502">
    <property type="entry name" value="DNA/RNA_pol_sf"/>
</dbReference>
<dbReference type="Pfam" id="PF03564">
    <property type="entry name" value="DUF1759"/>
    <property type="match status" value="1"/>
</dbReference>
<keyword evidence="9" id="KW-1185">Reference proteome</keyword>
<accession>A0AAV0WK26</accession>
<dbReference type="GO" id="GO:0004190">
    <property type="term" value="F:aspartic-type endopeptidase activity"/>
    <property type="evidence" value="ECO:0007669"/>
    <property type="project" value="InterPro"/>
</dbReference>
<dbReference type="GO" id="GO:0003676">
    <property type="term" value="F:nucleic acid binding"/>
    <property type="evidence" value="ECO:0007669"/>
    <property type="project" value="InterPro"/>
</dbReference>
<dbReference type="CDD" id="cd01644">
    <property type="entry name" value="RT_pepA17"/>
    <property type="match status" value="1"/>
</dbReference>
<dbReference type="PANTHER" id="PTHR47331:SF5">
    <property type="entry name" value="RIBONUCLEASE H"/>
    <property type="match status" value="1"/>
</dbReference>
<dbReference type="Pfam" id="PF05380">
    <property type="entry name" value="Peptidase_A17"/>
    <property type="match status" value="1"/>
</dbReference>
<dbReference type="SUPFAM" id="SSF50630">
    <property type="entry name" value="Acid proteases"/>
    <property type="match status" value="1"/>
</dbReference>
<dbReference type="Proteomes" id="UP001160148">
    <property type="component" value="Unassembled WGS sequence"/>
</dbReference>
<dbReference type="CDD" id="cd00303">
    <property type="entry name" value="retropepsin_like"/>
    <property type="match status" value="1"/>
</dbReference>
<dbReference type="InterPro" id="IPR036397">
    <property type="entry name" value="RNaseH_sf"/>
</dbReference>
<evidence type="ECO:0000256" key="6">
    <source>
        <dbReference type="ARBA" id="ARBA00022918"/>
    </source>
</evidence>
<evidence type="ECO:0000256" key="2">
    <source>
        <dbReference type="ARBA" id="ARBA00022695"/>
    </source>
</evidence>
<dbReference type="InterPro" id="IPR021109">
    <property type="entry name" value="Peptidase_aspartic_dom_sf"/>
</dbReference>
<dbReference type="PROSITE" id="PS50994">
    <property type="entry name" value="INTEGRASE"/>
    <property type="match status" value="1"/>
</dbReference>
<reference evidence="8 9" key="1">
    <citation type="submission" date="2023-01" db="EMBL/GenBank/DDBJ databases">
        <authorList>
            <person name="Whitehead M."/>
        </authorList>
    </citation>
    <scope>NUCLEOTIDE SEQUENCE [LARGE SCALE GENOMIC DNA]</scope>
</reference>
<protein>
    <recommendedName>
        <fullName evidence="7">Integrase catalytic domain-containing protein</fullName>
    </recommendedName>
</protein>
<dbReference type="Gene3D" id="2.40.70.10">
    <property type="entry name" value="Acid Proteases"/>
    <property type="match status" value="1"/>
</dbReference>
<evidence type="ECO:0000256" key="3">
    <source>
        <dbReference type="ARBA" id="ARBA00022722"/>
    </source>
</evidence>
<dbReference type="Pfam" id="PF18701">
    <property type="entry name" value="DUF5641"/>
    <property type="match status" value="1"/>
</dbReference>
<sequence>MDIKKATLELKVIHSSLKAISTFAKNFNSETNNQSQVRVRLEELPSISEKFEEVQSVKEELDQRSDDVVMDERAKFRERFYEVKASLLHILEAEESKKSEVTSPSYSITSSHVNNNMMKLPPIELPKFSGDWKEWTSFIDSFNVYFHNNKDMAPVHKLHFLKACLEGQASDIVKSIPTTNENYGQAYDAVTARYENKGAIIQSHIRALFDTPKISIASVIELQRLYHHITSNINALQALGQPIEAWDTWLVTLICNRMDRVTVGEWHVKYNKKDLPEFKEIKEFLFNRIAAYEAGEVNVGASCIKQNVVKSSNKAQEKKVFFVKPANKVTTLYKCPFCNETHRLYQCKGFNDLKVPDRREFVSKNRLCYNCLYSNHQAQDCRFPGCPRCGQKHNSKLHLVQAHENQQTSSETEPIASTSALCFSKGIAQSMHASGDMVMLATAVVYINDAAGYPQPCKALLDSGSQVNFITDACAQFLGMSKTKFVLPIVGINSMRSDAQRLQPVVMYSRFENFNVSLDLHVLPSIANDMPSQIIRLDQSKIPDIVNEQLADPSYDTPGTIDILLGAEMFYTLFSGEKVAITNSLVFHKTTLGWVLTGRVLNSEVIQSRFSACTCANDATINSALSLFISKSSVRKDEEDEAEQHFKKTHYRDESGRLVVSLPLNTKLSSLGESKHMAQQRFFNLEKRLSKDRELCIAYHKFMSEYLDMNHMELVTNDDSNSQTYYLLHHAVIKEDSITTKLRVVFDGSAPSSSGLSLNDVMLKGPIVQSSLFSILLRFRVHKIALTADVEKMYRQILVTPKDCQLQRIWYRPSPSELLREYNLRTITYGTKSAPYLATRSLVEVAFSAPNEAAQRAIKDDFYVDDLLTGAESSDECFQLYKDVSDTLASRCLPLRKWCTSSSEVLSKLPNSGTDPNHVLQFSEQDAVSTLGIMWQPITDCFCFTLKPWNPPKKMTKRTLLSDINRIYDPLGFLTPVLITGKIFVQQLWVLKIDWDTTLPDDMQHQWKNFYLSLYALDKLAIPRRPLSSNWLNIQLHGFCDASQEAYGACVYARTQNSNGDVETALYVSKSRVAPLHATTIPRLELCGAVLLSDLTTEVISELKKLNISLHQRDVVLWSDSTVVIAWINSTQPLKSYVSNRIAQILDHTDKTQWNHVPTDCNPADLITRGQTVNNLQQCSMWWSGPHWLSKHHTSWPTHTQPILNEVPEVRPVKLVLQASAQPVDDYLLSKFSKWNHMVRVTAYMLRFISNAKERKNQTPNCQTGVLTVNELQNARNVWLRYAQHNAFRSELNSLTKSSSVGSNSPLKRLNPFIDTVGLIRVGGRLDYLVASEERRHPVVLPPKGKIVKMIFEQMHLELLHIGPQGLLANIQLLYWPLRGRNLSRSTYHNCNICFRAKPSMLHPMMAPIPRSRISVQRAFSRTGVDFCGPIFIKSGIRRVKSIKSYIAVFVCFSTRAVHLELVSGLSSDAFIAALTRFIARRGPCLHIHSDNGTNFIGANRELSSYFKAESGKQTVIENMTQRGVTWHFNPPSAPHFGGIWEATVKSAKAHLIKLTNNVLLTFEETTTLLCRIEAVLNSRPLTPLANDPSDYEALTPGHFLVGGPIILPPEPDSTSIPQNKLTRFALVRAQMQRFWKRWSQEYLPQIQKRNKWLKPQRNLVVGDLVIVKEENLPPLHWKLGRVLTVHPGKDDVVRAVTIRMGNGHEYKRPVAKLALLPTVKDEEEEEHKLQLQS</sequence>
<keyword evidence="5" id="KW-0378">Hydrolase</keyword>
<dbReference type="InterPro" id="IPR005312">
    <property type="entry name" value="DUF1759"/>
</dbReference>
<dbReference type="SUPFAM" id="SSF53098">
    <property type="entry name" value="Ribonuclease H-like"/>
    <property type="match status" value="1"/>
</dbReference>
<keyword evidence="6" id="KW-0695">RNA-directed DNA polymerase</keyword>
<evidence type="ECO:0000256" key="4">
    <source>
        <dbReference type="ARBA" id="ARBA00022759"/>
    </source>
</evidence>
<dbReference type="GO" id="GO:0015074">
    <property type="term" value="P:DNA integration"/>
    <property type="evidence" value="ECO:0007669"/>
    <property type="project" value="InterPro"/>
</dbReference>
<keyword evidence="2" id="KW-0548">Nucleotidyltransferase</keyword>
<evidence type="ECO:0000313" key="9">
    <source>
        <dbReference type="Proteomes" id="UP001160148"/>
    </source>
</evidence>
<dbReference type="InterPro" id="IPR001584">
    <property type="entry name" value="Integrase_cat-core"/>
</dbReference>
<dbReference type="GO" id="GO:0042575">
    <property type="term" value="C:DNA polymerase complex"/>
    <property type="evidence" value="ECO:0007669"/>
    <property type="project" value="UniProtKB-ARBA"/>
</dbReference>
<evidence type="ECO:0000256" key="1">
    <source>
        <dbReference type="ARBA" id="ARBA00022679"/>
    </source>
</evidence>
<feature type="domain" description="Integrase catalytic" evidence="7">
    <location>
        <begin position="1406"/>
        <end position="1605"/>
    </location>
</feature>
<dbReference type="InterPro" id="IPR001969">
    <property type="entry name" value="Aspartic_peptidase_AS"/>
</dbReference>
<keyword evidence="1" id="KW-0808">Transferase</keyword>